<evidence type="ECO:0000313" key="3">
    <source>
        <dbReference type="EMBL" id="EFC48410.1"/>
    </source>
</evidence>
<protein>
    <submittedName>
        <fullName evidence="3">Predicted protein</fullName>
    </submittedName>
</protein>
<keyword evidence="1" id="KW-0472">Membrane</keyword>
<dbReference type="SMART" id="SM00450">
    <property type="entry name" value="RHOD"/>
    <property type="match status" value="1"/>
</dbReference>
<dbReference type="InterPro" id="IPR001763">
    <property type="entry name" value="Rhodanese-like_dom"/>
</dbReference>
<name>D2V3T3_NAEGR</name>
<evidence type="ECO:0000256" key="1">
    <source>
        <dbReference type="SAM" id="Phobius"/>
    </source>
</evidence>
<dbReference type="VEuPathDB" id="AmoebaDB:NAEGRDRAFT_63480"/>
<reference evidence="3 4" key="1">
    <citation type="journal article" date="2010" name="Cell">
        <title>The genome of Naegleria gruberi illuminates early eukaryotic versatility.</title>
        <authorList>
            <person name="Fritz-Laylin L.K."/>
            <person name="Prochnik S.E."/>
            <person name="Ginger M.L."/>
            <person name="Dacks J.B."/>
            <person name="Carpenter M.L."/>
            <person name="Field M.C."/>
            <person name="Kuo A."/>
            <person name="Paredez A."/>
            <person name="Chapman J."/>
            <person name="Pham J."/>
            <person name="Shu S."/>
            <person name="Neupane R."/>
            <person name="Cipriano M."/>
            <person name="Mancuso J."/>
            <person name="Tu H."/>
            <person name="Salamov A."/>
            <person name="Lindquist E."/>
            <person name="Shapiro H."/>
            <person name="Lucas S."/>
            <person name="Grigoriev I.V."/>
            <person name="Cande W.Z."/>
            <person name="Fulton C."/>
            <person name="Rokhsar D.S."/>
            <person name="Dawson S.C."/>
        </authorList>
    </citation>
    <scope>NUCLEOTIDE SEQUENCE [LARGE SCALE GENOMIC DNA]</scope>
    <source>
        <strain evidence="3 4">NEG-M</strain>
    </source>
</reference>
<keyword evidence="4" id="KW-1185">Reference proteome</keyword>
<dbReference type="InterPro" id="IPR050229">
    <property type="entry name" value="GlpE_sulfurtransferase"/>
</dbReference>
<dbReference type="OrthoDB" id="361797at2759"/>
<accession>D2V3T3</accession>
<organism evidence="4">
    <name type="scientific">Naegleria gruberi</name>
    <name type="common">Amoeba</name>
    <dbReference type="NCBI Taxonomy" id="5762"/>
    <lineage>
        <taxon>Eukaryota</taxon>
        <taxon>Discoba</taxon>
        <taxon>Heterolobosea</taxon>
        <taxon>Tetramitia</taxon>
        <taxon>Eutetramitia</taxon>
        <taxon>Vahlkampfiidae</taxon>
        <taxon>Naegleria</taxon>
    </lineage>
</organism>
<dbReference type="Pfam" id="PF00581">
    <property type="entry name" value="Rhodanese"/>
    <property type="match status" value="1"/>
</dbReference>
<evidence type="ECO:0000259" key="2">
    <source>
        <dbReference type="PROSITE" id="PS50206"/>
    </source>
</evidence>
<dbReference type="RefSeq" id="XP_002681154.1">
    <property type="nucleotide sequence ID" value="XM_002681108.1"/>
</dbReference>
<dbReference type="PROSITE" id="PS50206">
    <property type="entry name" value="RHODANESE_3"/>
    <property type="match status" value="1"/>
</dbReference>
<dbReference type="Gene3D" id="3.40.250.10">
    <property type="entry name" value="Rhodanese-like domain"/>
    <property type="match status" value="1"/>
</dbReference>
<dbReference type="EMBL" id="GG738851">
    <property type="protein sequence ID" value="EFC48410.1"/>
    <property type="molecule type" value="Genomic_DNA"/>
</dbReference>
<dbReference type="PANTHER" id="PTHR43031">
    <property type="entry name" value="FAD-DEPENDENT OXIDOREDUCTASE"/>
    <property type="match status" value="1"/>
</dbReference>
<evidence type="ECO:0000313" key="4">
    <source>
        <dbReference type="Proteomes" id="UP000006671"/>
    </source>
</evidence>
<dbReference type="Proteomes" id="UP000006671">
    <property type="component" value="Unassembled WGS sequence"/>
</dbReference>
<feature type="domain" description="Rhodanese" evidence="2">
    <location>
        <begin position="47"/>
        <end position="120"/>
    </location>
</feature>
<keyword evidence="1" id="KW-1133">Transmembrane helix</keyword>
<dbReference type="AlphaFoldDB" id="D2V3T3"/>
<dbReference type="OMA" id="SINIPHT"/>
<sequence length="136" mass="14946">MFETIKQQVQNNGTNIIMFIVIGVLAFTMIRKMMSTASDDDIRKYIIEGNTLVIDVRSRAEYAGGSFPGAINIPHNEITPNHPSLPKDKSHKMIVFCASGMRSSTALGVLNGIGYSNVLNAGTLGNISRFARYKKH</sequence>
<dbReference type="KEGG" id="ngr:NAEGRDRAFT_63480"/>
<dbReference type="InParanoid" id="D2V3T3"/>
<dbReference type="SUPFAM" id="SSF52821">
    <property type="entry name" value="Rhodanese/Cell cycle control phosphatase"/>
    <property type="match status" value="1"/>
</dbReference>
<dbReference type="CDD" id="cd00158">
    <property type="entry name" value="RHOD"/>
    <property type="match status" value="1"/>
</dbReference>
<dbReference type="GeneID" id="8848340"/>
<feature type="transmembrane region" description="Helical" evidence="1">
    <location>
        <begin position="12"/>
        <end position="30"/>
    </location>
</feature>
<keyword evidence="1" id="KW-0812">Transmembrane</keyword>
<proteinExistence type="predicted"/>
<dbReference type="InterPro" id="IPR036873">
    <property type="entry name" value="Rhodanese-like_dom_sf"/>
</dbReference>
<dbReference type="PANTHER" id="PTHR43031:SF1">
    <property type="entry name" value="PYRIDINE NUCLEOTIDE-DISULPHIDE OXIDOREDUCTASE"/>
    <property type="match status" value="1"/>
</dbReference>
<gene>
    <name evidence="3" type="ORF">NAEGRDRAFT_63480</name>
</gene>